<evidence type="ECO:0000259" key="11">
    <source>
        <dbReference type="Pfam" id="PF00288"/>
    </source>
</evidence>
<dbReference type="GO" id="GO:0004413">
    <property type="term" value="F:homoserine kinase activity"/>
    <property type="evidence" value="ECO:0007669"/>
    <property type="project" value="UniProtKB-EC"/>
</dbReference>
<dbReference type="Pfam" id="PF08544">
    <property type="entry name" value="GHMP_kinases_C"/>
    <property type="match status" value="1"/>
</dbReference>
<evidence type="ECO:0000259" key="12">
    <source>
        <dbReference type="Pfam" id="PF08544"/>
    </source>
</evidence>
<dbReference type="AlphaFoldDB" id="A0A6J6E244"/>
<proteinExistence type="inferred from homology"/>
<keyword evidence="5" id="KW-0028">Amino-acid biosynthesis</keyword>
<keyword evidence="10" id="KW-0067">ATP-binding</keyword>
<feature type="domain" description="GHMP kinase C-terminal" evidence="12">
    <location>
        <begin position="238"/>
        <end position="298"/>
    </location>
</feature>
<reference evidence="13" key="1">
    <citation type="submission" date="2020-05" db="EMBL/GenBank/DDBJ databases">
        <authorList>
            <person name="Chiriac C."/>
            <person name="Salcher M."/>
            <person name="Ghai R."/>
            <person name="Kavagutti S V."/>
        </authorList>
    </citation>
    <scope>NUCLEOTIDE SEQUENCE</scope>
</reference>
<sequence>MARNKHRQRVTFKATPQQVRVPASVANIGPGFDSLALAVELRDTYVAQILDEEIFDIDVAGEGATEVARDKKNLVIKAIFHGFDFLGGKPAGLALRQLNEIPHGRGLGSSAAAIVGGLALARSLVLNGNQMMSDDDLIALATDLEGHPDNVAAATLGGATIAWSEDRMGVSTGVAVRSEVDQRISLLALIPESSLSTSKARKLLPESVPHQDAAFNLSRSALLVHALHYRPDLLLAATEDRLHQPYRRDAMARSISLVETLRAAGVAAVISGAGPTVIVLDTGEKSEREEIIRAAGSHFTPRELEVAKTGVESAAI</sequence>
<dbReference type="InterPro" id="IPR020568">
    <property type="entry name" value="Ribosomal_Su5_D2-typ_SF"/>
</dbReference>
<feature type="domain" description="GHMP kinase N-terminal" evidence="11">
    <location>
        <begin position="73"/>
        <end position="158"/>
    </location>
</feature>
<dbReference type="InterPro" id="IPR014721">
    <property type="entry name" value="Ribsml_uS5_D2-typ_fold_subgr"/>
</dbReference>
<dbReference type="InterPro" id="IPR013750">
    <property type="entry name" value="GHMP_kinase_C_dom"/>
</dbReference>
<dbReference type="UniPathway" id="UPA00050">
    <property type="reaction ID" value="UER00064"/>
</dbReference>
<protein>
    <recommendedName>
        <fullName evidence="4">Homoserine kinase</fullName>
        <ecNumber evidence="3">2.7.1.39</ecNumber>
    </recommendedName>
</protein>
<evidence type="ECO:0000256" key="6">
    <source>
        <dbReference type="ARBA" id="ARBA00022679"/>
    </source>
</evidence>
<organism evidence="13">
    <name type="scientific">freshwater metagenome</name>
    <dbReference type="NCBI Taxonomy" id="449393"/>
    <lineage>
        <taxon>unclassified sequences</taxon>
        <taxon>metagenomes</taxon>
        <taxon>ecological metagenomes</taxon>
    </lineage>
</organism>
<evidence type="ECO:0000256" key="3">
    <source>
        <dbReference type="ARBA" id="ARBA00012078"/>
    </source>
</evidence>
<name>A0A6J6E244_9ZZZZ</name>
<keyword evidence="8" id="KW-0547">Nucleotide-binding</keyword>
<keyword evidence="6" id="KW-0808">Transferase</keyword>
<evidence type="ECO:0000256" key="7">
    <source>
        <dbReference type="ARBA" id="ARBA00022697"/>
    </source>
</evidence>
<dbReference type="PROSITE" id="PS00627">
    <property type="entry name" value="GHMP_KINASES_ATP"/>
    <property type="match status" value="1"/>
</dbReference>
<keyword evidence="7" id="KW-0791">Threonine biosynthesis</keyword>
<dbReference type="EC" id="2.7.1.39" evidence="3"/>
<accession>A0A6J6E244</accession>
<evidence type="ECO:0000313" key="13">
    <source>
        <dbReference type="EMBL" id="CAB4570412.1"/>
    </source>
</evidence>
<evidence type="ECO:0000256" key="4">
    <source>
        <dbReference type="ARBA" id="ARBA00017858"/>
    </source>
</evidence>
<dbReference type="InterPro" id="IPR036554">
    <property type="entry name" value="GHMP_kinase_C_sf"/>
</dbReference>
<dbReference type="HAMAP" id="MF_00384">
    <property type="entry name" value="Homoser_kinase"/>
    <property type="match status" value="1"/>
</dbReference>
<keyword evidence="9" id="KW-0418">Kinase</keyword>
<dbReference type="PRINTS" id="PR00958">
    <property type="entry name" value="HOMSERKINASE"/>
</dbReference>
<dbReference type="Gene3D" id="3.30.230.10">
    <property type="match status" value="1"/>
</dbReference>
<dbReference type="Pfam" id="PF00288">
    <property type="entry name" value="GHMP_kinases_N"/>
    <property type="match status" value="1"/>
</dbReference>
<evidence type="ECO:0000256" key="5">
    <source>
        <dbReference type="ARBA" id="ARBA00022605"/>
    </source>
</evidence>
<dbReference type="InterPro" id="IPR006203">
    <property type="entry name" value="GHMP_knse_ATP-bd_CS"/>
</dbReference>
<gene>
    <name evidence="13" type="ORF">UFOPK1650_00673</name>
</gene>
<dbReference type="GO" id="GO:0005524">
    <property type="term" value="F:ATP binding"/>
    <property type="evidence" value="ECO:0007669"/>
    <property type="project" value="UniProtKB-KW"/>
</dbReference>
<dbReference type="PANTHER" id="PTHR20861:SF1">
    <property type="entry name" value="HOMOSERINE KINASE"/>
    <property type="match status" value="1"/>
</dbReference>
<evidence type="ECO:0000256" key="8">
    <source>
        <dbReference type="ARBA" id="ARBA00022741"/>
    </source>
</evidence>
<dbReference type="PANTHER" id="PTHR20861">
    <property type="entry name" value="HOMOSERINE/4-DIPHOSPHOCYTIDYL-2-C-METHYL-D-ERYTHRITOL KINASE"/>
    <property type="match status" value="1"/>
</dbReference>
<dbReference type="InterPro" id="IPR006204">
    <property type="entry name" value="GHMP_kinase_N_dom"/>
</dbReference>
<evidence type="ECO:0000256" key="2">
    <source>
        <dbReference type="ARBA" id="ARBA00007370"/>
    </source>
</evidence>
<dbReference type="InterPro" id="IPR000870">
    <property type="entry name" value="Homoserine_kinase"/>
</dbReference>
<evidence type="ECO:0000256" key="1">
    <source>
        <dbReference type="ARBA" id="ARBA00005015"/>
    </source>
</evidence>
<dbReference type="EMBL" id="CAEZTJ010000091">
    <property type="protein sequence ID" value="CAB4570412.1"/>
    <property type="molecule type" value="Genomic_DNA"/>
</dbReference>
<evidence type="ECO:0000256" key="9">
    <source>
        <dbReference type="ARBA" id="ARBA00022777"/>
    </source>
</evidence>
<evidence type="ECO:0000256" key="10">
    <source>
        <dbReference type="ARBA" id="ARBA00022840"/>
    </source>
</evidence>
<comment type="pathway">
    <text evidence="1">Amino-acid biosynthesis; L-threonine biosynthesis; L-threonine from L-aspartate: step 4/5.</text>
</comment>
<dbReference type="SUPFAM" id="SSF54211">
    <property type="entry name" value="Ribosomal protein S5 domain 2-like"/>
    <property type="match status" value="1"/>
</dbReference>
<dbReference type="Gene3D" id="3.30.70.890">
    <property type="entry name" value="GHMP kinase, C-terminal domain"/>
    <property type="match status" value="1"/>
</dbReference>
<dbReference type="NCBIfam" id="TIGR00191">
    <property type="entry name" value="thrB"/>
    <property type="match status" value="1"/>
</dbReference>
<dbReference type="PIRSF" id="PIRSF000676">
    <property type="entry name" value="Homoser_kin"/>
    <property type="match status" value="1"/>
</dbReference>
<comment type="similarity">
    <text evidence="2">Belongs to the GHMP kinase family. Homoserine kinase subfamily.</text>
</comment>
<dbReference type="GO" id="GO:0009088">
    <property type="term" value="P:threonine biosynthetic process"/>
    <property type="evidence" value="ECO:0007669"/>
    <property type="project" value="UniProtKB-UniPathway"/>
</dbReference>
<dbReference type="SUPFAM" id="SSF55060">
    <property type="entry name" value="GHMP Kinase, C-terminal domain"/>
    <property type="match status" value="1"/>
</dbReference>